<keyword evidence="1" id="KW-0732">Signal</keyword>
<evidence type="ECO:0000313" key="2">
    <source>
        <dbReference type="EMBL" id="QUH29174.1"/>
    </source>
</evidence>
<dbReference type="AlphaFoldDB" id="A0A8J8MA53"/>
<keyword evidence="3" id="KW-1185">Reference proteome</keyword>
<accession>A0A8J8MA53</accession>
<name>A0A8J8MA53_9FIRM</name>
<feature type="signal peptide" evidence="1">
    <location>
        <begin position="1"/>
        <end position="20"/>
    </location>
</feature>
<evidence type="ECO:0000313" key="3">
    <source>
        <dbReference type="Proteomes" id="UP000677305"/>
    </source>
</evidence>
<evidence type="ECO:0000256" key="1">
    <source>
        <dbReference type="SAM" id="SignalP"/>
    </source>
</evidence>
<sequence>MKPFIFTLAMLILFSIFLTYQTDNNTYNRQLEKLKQVADECSAAAGLFYDEEAFSAGLTIYNQEEGKKAIEYIIKKNLDLIDEHSPSDKSYWKDTINYKVVFFDNSNTVFPHSYTDDLNRFTKLIAEPTIIVEINAGKPPFRLKFLQLRNAVRSSAYEYLER</sequence>
<organism evidence="2 3">
    <name type="scientific">Vallitalea guaymasensis</name>
    <dbReference type="NCBI Taxonomy" id="1185412"/>
    <lineage>
        <taxon>Bacteria</taxon>
        <taxon>Bacillati</taxon>
        <taxon>Bacillota</taxon>
        <taxon>Clostridia</taxon>
        <taxon>Lachnospirales</taxon>
        <taxon>Vallitaleaceae</taxon>
        <taxon>Vallitalea</taxon>
    </lineage>
</organism>
<dbReference type="KEGG" id="vgu:HYG85_09650"/>
<proteinExistence type="predicted"/>
<protein>
    <submittedName>
        <fullName evidence="2">Uncharacterized protein</fullName>
    </submittedName>
</protein>
<dbReference type="Proteomes" id="UP000677305">
    <property type="component" value="Chromosome"/>
</dbReference>
<feature type="chain" id="PRO_5038700579" evidence="1">
    <location>
        <begin position="21"/>
        <end position="162"/>
    </location>
</feature>
<dbReference type="EMBL" id="CP058561">
    <property type="protein sequence ID" value="QUH29174.1"/>
    <property type="molecule type" value="Genomic_DNA"/>
</dbReference>
<dbReference type="RefSeq" id="WP_212693299.1">
    <property type="nucleotide sequence ID" value="NZ_CP058561.1"/>
</dbReference>
<gene>
    <name evidence="2" type="ORF">HYG85_09650</name>
</gene>
<reference evidence="2 3" key="1">
    <citation type="submission" date="2020-07" db="EMBL/GenBank/DDBJ databases">
        <title>Vallitalea guaymasensis genome.</title>
        <authorList>
            <person name="Postec A."/>
        </authorList>
    </citation>
    <scope>NUCLEOTIDE SEQUENCE [LARGE SCALE GENOMIC DNA]</scope>
    <source>
        <strain evidence="2 3">Ra1766G1</strain>
    </source>
</reference>